<dbReference type="Gene3D" id="2.70.70.10">
    <property type="entry name" value="Glucose Permease (Domain IIA)"/>
    <property type="match status" value="1"/>
</dbReference>
<dbReference type="InterPro" id="IPR050570">
    <property type="entry name" value="Cell_wall_metabolism_enzyme"/>
</dbReference>
<dbReference type="Pfam" id="PF01551">
    <property type="entry name" value="Peptidase_M23"/>
    <property type="match status" value="1"/>
</dbReference>
<evidence type="ECO:0000259" key="3">
    <source>
        <dbReference type="Pfam" id="PF01551"/>
    </source>
</evidence>
<sequence length="369" mass="41771">DEIEEYQNNLSELEKQQNAYENSIRVKRQEINNLNNQLGILDDSISKIDLEIQSAKLNIEKTNLEIENIKLEIERKEREIRGQKDKMSDVIKSIDKHERKKSYLEILIVKGELGEFFKAANEFQVLEESLNEQLSSLNDLRNQLNDRKVNLESRKKQLVKLQEKLSEKNDLLSSDKLVKAQLLSRTQGQEANFQKLLDEVKAEQNQINADIQSLEIEARKKLLESQGKLPVGEDFIWPVPSRKVTAYFHDPDYPYRYIFEHPAVDIGSTPHGTPIRAAKSGYVAKVKFSPGSTSYGYILLVHEGGLSTVYGHISKPYVNEDSYVVQGEVIALSGGTPGTSGAGNLTTGAHLHFEVRLNGIPVDPLKYLP</sequence>
<organism evidence="4 5">
    <name type="scientific">Candidatus Komeilibacteria bacterium CG10_big_fil_rev_8_21_14_0_10_41_13</name>
    <dbReference type="NCBI Taxonomy" id="1974476"/>
    <lineage>
        <taxon>Bacteria</taxon>
        <taxon>Candidatus Komeiliibacteriota</taxon>
    </lineage>
</organism>
<dbReference type="EMBL" id="PFBO01000040">
    <property type="protein sequence ID" value="PIT90577.1"/>
    <property type="molecule type" value="Genomic_DNA"/>
</dbReference>
<keyword evidence="1" id="KW-0732">Signal</keyword>
<dbReference type="PANTHER" id="PTHR21666:SF289">
    <property type="entry name" value="L-ALA--D-GLU ENDOPEPTIDASE"/>
    <property type="match status" value="1"/>
</dbReference>
<dbReference type="Gene3D" id="6.10.250.3150">
    <property type="match status" value="1"/>
</dbReference>
<evidence type="ECO:0000313" key="4">
    <source>
        <dbReference type="EMBL" id="PIT90577.1"/>
    </source>
</evidence>
<evidence type="ECO:0000256" key="1">
    <source>
        <dbReference type="ARBA" id="ARBA00022729"/>
    </source>
</evidence>
<evidence type="ECO:0000256" key="2">
    <source>
        <dbReference type="SAM" id="Coils"/>
    </source>
</evidence>
<feature type="coiled-coil region" evidence="2">
    <location>
        <begin position="123"/>
        <end position="171"/>
    </location>
</feature>
<name>A0A2M6WCP8_9BACT</name>
<reference evidence="5" key="1">
    <citation type="submission" date="2017-09" db="EMBL/GenBank/DDBJ databases">
        <title>Depth-based differentiation of microbial function through sediment-hosted aquifers and enrichment of novel symbionts in the deep terrestrial subsurface.</title>
        <authorList>
            <person name="Probst A.J."/>
            <person name="Ladd B."/>
            <person name="Jarett J.K."/>
            <person name="Geller-Mcgrath D.E."/>
            <person name="Sieber C.M.K."/>
            <person name="Emerson J.B."/>
            <person name="Anantharaman K."/>
            <person name="Thomas B.C."/>
            <person name="Malmstrom R."/>
            <person name="Stieglmeier M."/>
            <person name="Klingl A."/>
            <person name="Woyke T."/>
            <person name="Ryan C.M."/>
            <person name="Banfield J.F."/>
        </authorList>
    </citation>
    <scope>NUCLEOTIDE SEQUENCE [LARGE SCALE GENOMIC DNA]</scope>
</reference>
<gene>
    <name evidence="4" type="ORF">COU22_01380</name>
</gene>
<feature type="non-terminal residue" evidence="4">
    <location>
        <position position="369"/>
    </location>
</feature>
<dbReference type="GO" id="GO:0004222">
    <property type="term" value="F:metalloendopeptidase activity"/>
    <property type="evidence" value="ECO:0007669"/>
    <property type="project" value="TreeGrafter"/>
</dbReference>
<proteinExistence type="predicted"/>
<comment type="caution">
    <text evidence="4">The sequence shown here is derived from an EMBL/GenBank/DDBJ whole genome shotgun (WGS) entry which is preliminary data.</text>
</comment>
<dbReference type="AlphaFoldDB" id="A0A2M6WCP8"/>
<dbReference type="CDD" id="cd12797">
    <property type="entry name" value="M23_peptidase"/>
    <property type="match status" value="1"/>
</dbReference>
<dbReference type="InterPro" id="IPR011055">
    <property type="entry name" value="Dup_hybrid_motif"/>
</dbReference>
<accession>A0A2M6WCP8</accession>
<feature type="domain" description="M23ase beta-sheet core" evidence="3">
    <location>
        <begin position="261"/>
        <end position="364"/>
    </location>
</feature>
<dbReference type="InterPro" id="IPR016047">
    <property type="entry name" value="M23ase_b-sheet_dom"/>
</dbReference>
<dbReference type="PANTHER" id="PTHR21666">
    <property type="entry name" value="PEPTIDASE-RELATED"/>
    <property type="match status" value="1"/>
</dbReference>
<dbReference type="SUPFAM" id="SSF51261">
    <property type="entry name" value="Duplicated hybrid motif"/>
    <property type="match status" value="1"/>
</dbReference>
<dbReference type="Proteomes" id="UP000230543">
    <property type="component" value="Unassembled WGS sequence"/>
</dbReference>
<protein>
    <recommendedName>
        <fullName evidence="3">M23ase beta-sheet core domain-containing protein</fullName>
    </recommendedName>
</protein>
<keyword evidence="2" id="KW-0175">Coiled coil</keyword>
<feature type="non-terminal residue" evidence="4">
    <location>
        <position position="1"/>
    </location>
</feature>
<feature type="coiled-coil region" evidence="2">
    <location>
        <begin position="3"/>
        <end position="86"/>
    </location>
</feature>
<evidence type="ECO:0000313" key="5">
    <source>
        <dbReference type="Proteomes" id="UP000230543"/>
    </source>
</evidence>